<name>A0A9P7SRT8_9HYPO</name>
<dbReference type="EMBL" id="SRPS01000079">
    <property type="protein sequence ID" value="KAG5970397.1"/>
    <property type="molecule type" value="Genomic_DNA"/>
</dbReference>
<dbReference type="Proteomes" id="UP000784919">
    <property type="component" value="Unassembled WGS sequence"/>
</dbReference>
<keyword evidence="4" id="KW-1185">Reference proteome</keyword>
<dbReference type="Pfam" id="PF24120">
    <property type="entry name" value="SsdA_C"/>
    <property type="match status" value="1"/>
</dbReference>
<dbReference type="Proteomes" id="UP000742024">
    <property type="component" value="Unassembled WGS sequence"/>
</dbReference>
<dbReference type="InterPro" id="IPR057517">
    <property type="entry name" value="SsdA-like_C"/>
</dbReference>
<evidence type="ECO:0000313" key="4">
    <source>
        <dbReference type="Proteomes" id="UP000742024"/>
    </source>
</evidence>
<sequence>MGLTADIAWWDSQRLAVRCPLCEDEHVYQRKGIWTIRRGFTASCDRPYDPFFFTSPLVRSSLDNGPYFEIDKENFRFVPGDAVRLSVKKLPHWIGEPISLRTPTKGAAKGATAALVVTQSVHQMHVVDHKALAAMRRHGDFPDIYAMSGWDGLEHDNFVISQETWTPKVMEICQDIGFELEPSPSGFDQGIPGQFNACHVEKQLIAYFIYKHMCLPHELQQSEEPETSEESETLEEPGSYDEILIPMMKRTTISDISKEMSAAKKKQRLTELWESRPPESTNWVHIFVSNEVCDDCQRFAKHVQERLGIRIVFRVVEVSVNVARGRVYSA</sequence>
<feature type="domain" description="Single-strand DNA deaminase toxin A-like C-terminal" evidence="1">
    <location>
        <begin position="146"/>
        <end position="205"/>
    </location>
</feature>
<evidence type="ECO:0000313" key="3">
    <source>
        <dbReference type="EMBL" id="KAG5970397.1"/>
    </source>
</evidence>
<evidence type="ECO:0000313" key="2">
    <source>
        <dbReference type="EMBL" id="KAG5957942.1"/>
    </source>
</evidence>
<organism evidence="3 5">
    <name type="scientific">Claviceps arundinis</name>
    <dbReference type="NCBI Taxonomy" id="1623583"/>
    <lineage>
        <taxon>Eukaryota</taxon>
        <taxon>Fungi</taxon>
        <taxon>Dikarya</taxon>
        <taxon>Ascomycota</taxon>
        <taxon>Pezizomycotina</taxon>
        <taxon>Sordariomycetes</taxon>
        <taxon>Hypocreomycetidae</taxon>
        <taxon>Hypocreales</taxon>
        <taxon>Clavicipitaceae</taxon>
        <taxon>Claviceps</taxon>
    </lineage>
</organism>
<reference evidence="3 4" key="1">
    <citation type="journal article" date="2020" name="bioRxiv">
        <title>Whole genome comparisons of ergot fungi reveals the divergence and evolution of species within the genus Claviceps are the result of varying mechanisms driving genome evolution and host range expansion.</title>
        <authorList>
            <person name="Wyka S.A."/>
            <person name="Mondo S.J."/>
            <person name="Liu M."/>
            <person name="Dettman J."/>
            <person name="Nalam V."/>
            <person name="Broders K.D."/>
        </authorList>
    </citation>
    <scope>NUCLEOTIDE SEQUENCE</scope>
    <source>
        <strain evidence="3">CCC 1102</strain>
        <strain evidence="2 4">LM583</strain>
    </source>
</reference>
<comment type="caution">
    <text evidence="3">The sequence shown here is derived from an EMBL/GenBank/DDBJ whole genome shotgun (WGS) entry which is preliminary data.</text>
</comment>
<evidence type="ECO:0000259" key="1">
    <source>
        <dbReference type="Pfam" id="PF24120"/>
    </source>
</evidence>
<gene>
    <name evidence="3" type="ORF">E4U56_007727</name>
    <name evidence="2" type="ORF">E4U57_001642</name>
</gene>
<evidence type="ECO:0000313" key="5">
    <source>
        <dbReference type="Proteomes" id="UP000784919"/>
    </source>
</evidence>
<protein>
    <recommendedName>
        <fullName evidence="1">Single-strand DNA deaminase toxin A-like C-terminal domain-containing protein</fullName>
    </recommendedName>
</protein>
<dbReference type="EMBL" id="SRPR01000160">
    <property type="protein sequence ID" value="KAG5957942.1"/>
    <property type="molecule type" value="Genomic_DNA"/>
</dbReference>
<proteinExistence type="predicted"/>
<dbReference type="AlphaFoldDB" id="A0A9P7SRT8"/>
<accession>A0A9P7SRT8</accession>
<dbReference type="OrthoDB" id="4946588at2759"/>